<reference evidence="1 2" key="1">
    <citation type="submission" date="2020-10" db="EMBL/GenBank/DDBJ databases">
        <title>Complete genome sequence of Paludibaculum fermentans P105T, a facultatively anaerobic acidobacterium capable of dissimilatory Fe(III) reduction.</title>
        <authorList>
            <person name="Dedysh S.N."/>
            <person name="Beletsky A.V."/>
            <person name="Kulichevskaya I.S."/>
            <person name="Mardanov A.V."/>
            <person name="Ravin N.V."/>
        </authorList>
    </citation>
    <scope>NUCLEOTIDE SEQUENCE [LARGE SCALE GENOMIC DNA]</scope>
    <source>
        <strain evidence="1 2">P105</strain>
    </source>
</reference>
<accession>A0A7S7NP20</accession>
<dbReference type="RefSeq" id="WP_194448830.1">
    <property type="nucleotide sequence ID" value="NZ_CP063849.1"/>
</dbReference>
<dbReference type="AlphaFoldDB" id="A0A7S7NP20"/>
<dbReference type="EMBL" id="CP063849">
    <property type="protein sequence ID" value="QOY87161.1"/>
    <property type="molecule type" value="Genomic_DNA"/>
</dbReference>
<evidence type="ECO:0000313" key="1">
    <source>
        <dbReference type="EMBL" id="QOY87161.1"/>
    </source>
</evidence>
<proteinExistence type="predicted"/>
<organism evidence="1 2">
    <name type="scientific">Paludibaculum fermentans</name>
    <dbReference type="NCBI Taxonomy" id="1473598"/>
    <lineage>
        <taxon>Bacteria</taxon>
        <taxon>Pseudomonadati</taxon>
        <taxon>Acidobacteriota</taxon>
        <taxon>Terriglobia</taxon>
        <taxon>Bryobacterales</taxon>
        <taxon>Bryobacteraceae</taxon>
        <taxon>Paludibaculum</taxon>
    </lineage>
</organism>
<protein>
    <submittedName>
        <fullName evidence="1">Uncharacterized protein</fullName>
    </submittedName>
</protein>
<keyword evidence="2" id="KW-1185">Reference proteome</keyword>
<gene>
    <name evidence="1" type="ORF">IRI77_31015</name>
</gene>
<dbReference type="KEGG" id="pfer:IRI77_31015"/>
<name>A0A7S7NP20_PALFE</name>
<dbReference type="Proteomes" id="UP000593892">
    <property type="component" value="Chromosome"/>
</dbReference>
<evidence type="ECO:0000313" key="2">
    <source>
        <dbReference type="Proteomes" id="UP000593892"/>
    </source>
</evidence>
<sequence length="405" mass="46234">MLMSLLTLSGTLFAQDPQLEALRATLTTMRAQTRGAGFDTQVPAAAMAKAKHQLRDWIESKLLSSNDEEETAALEAELNQELQTLAVPEEKAPEATLVQNRFGTLSNVRLTLHSGILVVSTGIGILCQDDTSLYGYKRVDGRWQRIWESEQQDYSPEQYKPQSVFKVLVWRQSEKGKEASPIYVMTLGNHWGCSSAWHPVYYRVWRIAPSGSKLLIDGSQMAWMRTGSYAVGSIGQRPLRSTAPVDVLIEFTVGSVDVMVHNREAVLHFLIEGDKVRRVAPVALSPRDFVDEWLTHDWQESGPWSASEAVHPWHRKLHADWVGGTFQDNTKRCQTPGFWQVVFAPRDEHKNNEDQKPLYFLVQWSPPYHFTMKEIGAKPWPGCTDDDLEADEWRTLFSTQEWRYW</sequence>